<comment type="caution">
    <text evidence="2">The sequence shown here is derived from an EMBL/GenBank/DDBJ whole genome shotgun (WGS) entry which is preliminary data.</text>
</comment>
<feature type="transmembrane region" description="Helical" evidence="1">
    <location>
        <begin position="73"/>
        <end position="96"/>
    </location>
</feature>
<protein>
    <submittedName>
        <fullName evidence="2">Uncharacterized protein</fullName>
    </submittedName>
</protein>
<feature type="transmembrane region" description="Helical" evidence="1">
    <location>
        <begin position="161"/>
        <end position="179"/>
    </location>
</feature>
<reference evidence="2" key="1">
    <citation type="journal article" date="2015" name="Nature">
        <title>Complex archaea that bridge the gap between prokaryotes and eukaryotes.</title>
        <authorList>
            <person name="Spang A."/>
            <person name="Saw J.H."/>
            <person name="Jorgensen S.L."/>
            <person name="Zaremba-Niedzwiedzka K."/>
            <person name="Martijn J."/>
            <person name="Lind A.E."/>
            <person name="van Eijk R."/>
            <person name="Schleper C."/>
            <person name="Guy L."/>
            <person name="Ettema T.J."/>
        </authorList>
    </citation>
    <scope>NUCLEOTIDE SEQUENCE</scope>
</reference>
<proteinExistence type="predicted"/>
<accession>A0A0F9MFI5</accession>
<feature type="transmembrane region" description="Helical" evidence="1">
    <location>
        <begin position="102"/>
        <end position="124"/>
    </location>
</feature>
<evidence type="ECO:0000313" key="2">
    <source>
        <dbReference type="EMBL" id="KKM98106.1"/>
    </source>
</evidence>
<keyword evidence="1" id="KW-1133">Transmembrane helix</keyword>
<keyword evidence="1" id="KW-0812">Transmembrane</keyword>
<dbReference type="AlphaFoldDB" id="A0A0F9MFI5"/>
<feature type="transmembrane region" description="Helical" evidence="1">
    <location>
        <begin position="131"/>
        <end position="149"/>
    </location>
</feature>
<gene>
    <name evidence="2" type="ORF">LCGC14_1161350</name>
</gene>
<keyword evidence="1" id="KW-0472">Membrane</keyword>
<name>A0A0F9MFI5_9ZZZZ</name>
<sequence>MSIFEGDTNYHIKNDKDVNLTSNLNNNPKKRHNQKKIKRLWLYIKSFFPFFLSHHPDCTEFESHTIKFAGLKLCIGCFVGYPTAIITFLVVDYFSFINIIPVRFFFLLSIVFLSFFFLSPLGLIKNKILKICQKILIGIGAALLFIWIMELPNLKRLNLYIAYNTLYFLLLILNLYHVYGNLSKCYKCGTPFDWGKCPGFCSIRKRMEEFNLNNFLSDLEGFSDKIKARRALKNKNLDNH</sequence>
<organism evidence="2">
    <name type="scientific">marine sediment metagenome</name>
    <dbReference type="NCBI Taxonomy" id="412755"/>
    <lineage>
        <taxon>unclassified sequences</taxon>
        <taxon>metagenomes</taxon>
        <taxon>ecological metagenomes</taxon>
    </lineage>
</organism>
<dbReference type="EMBL" id="LAZR01005665">
    <property type="protein sequence ID" value="KKM98106.1"/>
    <property type="molecule type" value="Genomic_DNA"/>
</dbReference>
<evidence type="ECO:0000256" key="1">
    <source>
        <dbReference type="SAM" id="Phobius"/>
    </source>
</evidence>